<proteinExistence type="predicted"/>
<accession>A0A6J7HSD9</accession>
<reference evidence="2" key="1">
    <citation type="submission" date="2020-05" db="EMBL/GenBank/DDBJ databases">
        <authorList>
            <person name="Chiriac C."/>
            <person name="Salcher M."/>
            <person name="Ghai R."/>
            <person name="Kavagutti S V."/>
        </authorList>
    </citation>
    <scope>NUCLEOTIDE SEQUENCE</scope>
</reference>
<dbReference type="InterPro" id="IPR036894">
    <property type="entry name" value="YbaB-like_sf"/>
</dbReference>
<gene>
    <name evidence="2" type="ORF">UFOPK3609_01275</name>
</gene>
<dbReference type="SUPFAM" id="SSF82607">
    <property type="entry name" value="YbaB-like"/>
    <property type="match status" value="1"/>
</dbReference>
<evidence type="ECO:0000313" key="2">
    <source>
        <dbReference type="EMBL" id="CAB4918599.1"/>
    </source>
</evidence>
<name>A0A6J7HSD9_9ZZZZ</name>
<dbReference type="Gene3D" id="3.30.1310.10">
    <property type="entry name" value="Nucleoid-associated protein YbaB-like domain"/>
    <property type="match status" value="1"/>
</dbReference>
<organism evidence="2">
    <name type="scientific">freshwater metagenome</name>
    <dbReference type="NCBI Taxonomy" id="449393"/>
    <lineage>
        <taxon>unclassified sequences</taxon>
        <taxon>metagenomes</taxon>
        <taxon>ecological metagenomes</taxon>
    </lineage>
</organism>
<dbReference type="EMBL" id="CAFBMQ010000200">
    <property type="protein sequence ID" value="CAB4918599.1"/>
    <property type="molecule type" value="Genomic_DNA"/>
</dbReference>
<protein>
    <submittedName>
        <fullName evidence="2">Unannotated protein</fullName>
    </submittedName>
</protein>
<sequence>MTAAYDSDAELVARNVATIDRVQQTLRDLRKKWASINVHMESANGDVQLSVNHQGRLMSLSLAPGCTTRYTNEGLERVISTTLQAAVAEACAEFDEIERNAEQATLEAAQLIGELS</sequence>
<dbReference type="Pfam" id="PF02575">
    <property type="entry name" value="YbaB_DNA_bd"/>
    <property type="match status" value="1"/>
</dbReference>
<feature type="coiled-coil region" evidence="1">
    <location>
        <begin position="87"/>
        <end position="114"/>
    </location>
</feature>
<dbReference type="GO" id="GO:0003677">
    <property type="term" value="F:DNA binding"/>
    <property type="evidence" value="ECO:0007669"/>
    <property type="project" value="InterPro"/>
</dbReference>
<keyword evidence="1" id="KW-0175">Coiled coil</keyword>
<dbReference type="AlphaFoldDB" id="A0A6J7HSD9"/>
<dbReference type="InterPro" id="IPR004401">
    <property type="entry name" value="YbaB/EbfC"/>
</dbReference>
<evidence type="ECO:0000256" key="1">
    <source>
        <dbReference type="SAM" id="Coils"/>
    </source>
</evidence>